<sequence precursor="true">MRARIAILIAGLTGLCLTASAQAADYGIASFEGVEVESRREIYETPPPVVTERFREERIERGPRYVEEERIDGRPGPGWRRLGYPIAARP</sequence>
<feature type="signal peptide" evidence="1">
    <location>
        <begin position="1"/>
        <end position="23"/>
    </location>
</feature>
<evidence type="ECO:0000313" key="3">
    <source>
        <dbReference type="Proteomes" id="UP000003947"/>
    </source>
</evidence>
<dbReference type="Proteomes" id="UP000003947">
    <property type="component" value="Unassembled WGS sequence"/>
</dbReference>
<reference evidence="2 3" key="1">
    <citation type="submission" date="2012-02" db="EMBL/GenBank/DDBJ databases">
        <title>Improved High-Quality Draft sequence of Microvirga sp. WSM3557.</title>
        <authorList>
            <consortium name="US DOE Joint Genome Institute"/>
            <person name="Lucas S."/>
            <person name="Han J."/>
            <person name="Lapidus A."/>
            <person name="Cheng J.-F."/>
            <person name="Goodwin L."/>
            <person name="Pitluck S."/>
            <person name="Peters L."/>
            <person name="Zhang X."/>
            <person name="Detter J.C."/>
            <person name="Han C."/>
            <person name="Tapia R."/>
            <person name="Land M."/>
            <person name="Hauser L."/>
            <person name="Kyrpides N."/>
            <person name="Ivanova N."/>
            <person name="Pagani I."/>
            <person name="Brau L."/>
            <person name="Yates R."/>
            <person name="O'Hara G."/>
            <person name="Rui T."/>
            <person name="Howieson J."/>
            <person name="Reeve W."/>
            <person name="Woyke T."/>
        </authorList>
    </citation>
    <scope>NUCLEOTIDE SEQUENCE [LARGE SCALE GENOMIC DNA]</scope>
    <source>
        <strain evidence="2 3">WSM3557</strain>
    </source>
</reference>
<dbReference type="STRING" id="864069.MicloDRAFT_00028620"/>
<keyword evidence="1" id="KW-0732">Signal</keyword>
<dbReference type="PATRIC" id="fig|864069.3.peg.3094"/>
<name>I4YQS1_9HYPH</name>
<accession>I4YQS1</accession>
<proteinExistence type="predicted"/>
<dbReference type="EMBL" id="JH660645">
    <property type="protein sequence ID" value="EIM26313.1"/>
    <property type="molecule type" value="Genomic_DNA"/>
</dbReference>
<dbReference type="AlphaFoldDB" id="I4YQS1"/>
<evidence type="ECO:0000313" key="2">
    <source>
        <dbReference type="EMBL" id="EIM26313.1"/>
    </source>
</evidence>
<feature type="chain" id="PRO_5003698027" evidence="1">
    <location>
        <begin position="24"/>
        <end position="90"/>
    </location>
</feature>
<dbReference type="RefSeq" id="WP_009492146.1">
    <property type="nucleotide sequence ID" value="NZ_CP141049.1"/>
</dbReference>
<dbReference type="HOGENOM" id="CLU_166098_0_0_5"/>
<evidence type="ECO:0000256" key="1">
    <source>
        <dbReference type="SAM" id="SignalP"/>
    </source>
</evidence>
<gene>
    <name evidence="2" type="ORF">MicloDRAFT_00028620</name>
</gene>
<protein>
    <submittedName>
        <fullName evidence="2">Uncharacterized protein</fullName>
    </submittedName>
</protein>
<organism evidence="2 3">
    <name type="scientific">Microvirga lotononidis</name>
    <dbReference type="NCBI Taxonomy" id="864069"/>
    <lineage>
        <taxon>Bacteria</taxon>
        <taxon>Pseudomonadati</taxon>
        <taxon>Pseudomonadota</taxon>
        <taxon>Alphaproteobacteria</taxon>
        <taxon>Hyphomicrobiales</taxon>
        <taxon>Methylobacteriaceae</taxon>
        <taxon>Microvirga</taxon>
    </lineage>
</organism>
<keyword evidence="3" id="KW-1185">Reference proteome</keyword>